<evidence type="ECO:0000256" key="3">
    <source>
        <dbReference type="ARBA" id="ARBA00023136"/>
    </source>
</evidence>
<dbReference type="InterPro" id="IPR006059">
    <property type="entry name" value="SBP"/>
</dbReference>
<accession>A0A3D9IBP6</accession>
<keyword evidence="2" id="KW-0732">Signal</keyword>
<dbReference type="AlphaFoldDB" id="A0A3D9IBP6"/>
<evidence type="ECO:0000256" key="4">
    <source>
        <dbReference type="ARBA" id="ARBA00023139"/>
    </source>
</evidence>
<evidence type="ECO:0000256" key="5">
    <source>
        <dbReference type="ARBA" id="ARBA00023288"/>
    </source>
</evidence>
<sequence>MLRLRKGSVILLVCMALMSGLLTGCFGSSKETNEVKNSASPTTAASNESGTTRSLSGELRVVTFMEDEWGDQMRAAIADYNAAQPEVKIELESMPYANYAEALKAQMIGGISADLMLAEPAMVSAFEGADGILALDDYLNQPNPYSDSGKAWKDDFISPFLDTSRNAAGQAKLVPWSLVWVGMFYNKDAYAKAGIETPPVTWNEFLTVSEKLKNAGYLPFYTAIKNNDAQTWWMFQTMLNAMFRVKTEQINLRHADGWTYKFDDPDSNNGETYTVDELYVAFKKGLIDPAKSPEYRKAVELILQMKPYFNDNLLTADGSELLSKFISQNAVQKYDGTFSFPSTDSELAKLKDEGKADRVFQWDVVNFPTITTENYEGLTAGGLNPLSGLRNGWVISQKSDNRELALDFLQFLTSPGEVNKLYELKRESKDNSLQPDASAIEGITYPAEAKKVDAALRYAEMPIYGFGLPPVFDTGKDFEEFHSQWQGLWSEALTVDEFLQKRSASNLAALERNLKQFQDQVDQAFIDSHLK</sequence>
<dbReference type="PANTHER" id="PTHR43649:SF33">
    <property type="entry name" value="POLYGALACTURONAN_RHAMNOGALACTURONAN-BINDING PROTEIN YTCQ"/>
    <property type="match status" value="1"/>
</dbReference>
<name>A0A3D9IBP6_9BACL</name>
<dbReference type="SUPFAM" id="SSF53850">
    <property type="entry name" value="Periplasmic binding protein-like II"/>
    <property type="match status" value="1"/>
</dbReference>
<keyword evidence="3" id="KW-0472">Membrane</keyword>
<dbReference type="Proteomes" id="UP000256977">
    <property type="component" value="Unassembled WGS sequence"/>
</dbReference>
<keyword evidence="5" id="KW-0449">Lipoprotein</keyword>
<keyword evidence="9" id="KW-1185">Reference proteome</keyword>
<keyword evidence="6" id="KW-0175">Coiled coil</keyword>
<protein>
    <submittedName>
        <fullName evidence="8">ABC-type glycerol-3-phosphate transport system substrate-binding protein</fullName>
    </submittedName>
</protein>
<organism evidence="8 9">
    <name type="scientific">Cohnella phaseoli</name>
    <dbReference type="NCBI Taxonomy" id="456490"/>
    <lineage>
        <taxon>Bacteria</taxon>
        <taxon>Bacillati</taxon>
        <taxon>Bacillota</taxon>
        <taxon>Bacilli</taxon>
        <taxon>Bacillales</taxon>
        <taxon>Paenibacillaceae</taxon>
        <taxon>Cohnella</taxon>
    </lineage>
</organism>
<evidence type="ECO:0000313" key="9">
    <source>
        <dbReference type="Proteomes" id="UP000256977"/>
    </source>
</evidence>
<dbReference type="PANTHER" id="PTHR43649">
    <property type="entry name" value="ARABINOSE-BINDING PROTEIN-RELATED"/>
    <property type="match status" value="1"/>
</dbReference>
<feature type="coiled-coil region" evidence="6">
    <location>
        <begin position="500"/>
        <end position="527"/>
    </location>
</feature>
<keyword evidence="4" id="KW-0564">Palmitate</keyword>
<evidence type="ECO:0000313" key="8">
    <source>
        <dbReference type="EMBL" id="RED59107.1"/>
    </source>
</evidence>
<keyword evidence="1" id="KW-1003">Cell membrane</keyword>
<proteinExistence type="predicted"/>
<dbReference type="EMBL" id="QRDZ01000032">
    <property type="protein sequence ID" value="RED59107.1"/>
    <property type="molecule type" value="Genomic_DNA"/>
</dbReference>
<feature type="compositionally biased region" description="Polar residues" evidence="7">
    <location>
        <begin position="35"/>
        <end position="52"/>
    </location>
</feature>
<gene>
    <name evidence="8" type="ORF">DFP98_13229</name>
</gene>
<dbReference type="InterPro" id="IPR050490">
    <property type="entry name" value="Bact_solute-bd_prot1"/>
</dbReference>
<reference evidence="8 9" key="1">
    <citation type="submission" date="2018-07" db="EMBL/GenBank/DDBJ databases">
        <title>Genomic Encyclopedia of Type Strains, Phase III (KMG-III): the genomes of soil and plant-associated and newly described type strains.</title>
        <authorList>
            <person name="Whitman W."/>
        </authorList>
    </citation>
    <scope>NUCLEOTIDE SEQUENCE [LARGE SCALE GENOMIC DNA]</scope>
    <source>
        <strain evidence="8 9">CECT 7287</strain>
    </source>
</reference>
<comment type="caution">
    <text evidence="8">The sequence shown here is derived from an EMBL/GenBank/DDBJ whole genome shotgun (WGS) entry which is preliminary data.</text>
</comment>
<dbReference type="OrthoDB" id="9768630at2"/>
<dbReference type="Gene3D" id="3.40.190.10">
    <property type="entry name" value="Periplasmic binding protein-like II"/>
    <property type="match status" value="1"/>
</dbReference>
<evidence type="ECO:0000256" key="1">
    <source>
        <dbReference type="ARBA" id="ARBA00022475"/>
    </source>
</evidence>
<evidence type="ECO:0000256" key="2">
    <source>
        <dbReference type="ARBA" id="ARBA00022729"/>
    </source>
</evidence>
<dbReference type="RefSeq" id="WP_116064361.1">
    <property type="nucleotide sequence ID" value="NZ_QRDZ01000032.1"/>
</dbReference>
<dbReference type="Pfam" id="PF01547">
    <property type="entry name" value="SBP_bac_1"/>
    <property type="match status" value="1"/>
</dbReference>
<evidence type="ECO:0000256" key="7">
    <source>
        <dbReference type="SAM" id="MobiDB-lite"/>
    </source>
</evidence>
<feature type="region of interest" description="Disordered" evidence="7">
    <location>
        <begin position="32"/>
        <end position="52"/>
    </location>
</feature>
<dbReference type="PROSITE" id="PS51257">
    <property type="entry name" value="PROKAR_LIPOPROTEIN"/>
    <property type="match status" value="1"/>
</dbReference>
<evidence type="ECO:0000256" key="6">
    <source>
        <dbReference type="SAM" id="Coils"/>
    </source>
</evidence>